<dbReference type="Proteomes" id="UP001487740">
    <property type="component" value="Unassembled WGS sequence"/>
</dbReference>
<gene>
    <name evidence="1" type="ORF">O3P69_004869</name>
</gene>
<organism evidence="1 2">
    <name type="scientific">Scylla paramamosain</name>
    <name type="common">Mud crab</name>
    <dbReference type="NCBI Taxonomy" id="85552"/>
    <lineage>
        <taxon>Eukaryota</taxon>
        <taxon>Metazoa</taxon>
        <taxon>Ecdysozoa</taxon>
        <taxon>Arthropoda</taxon>
        <taxon>Crustacea</taxon>
        <taxon>Multicrustacea</taxon>
        <taxon>Malacostraca</taxon>
        <taxon>Eumalacostraca</taxon>
        <taxon>Eucarida</taxon>
        <taxon>Decapoda</taxon>
        <taxon>Pleocyemata</taxon>
        <taxon>Brachyura</taxon>
        <taxon>Eubrachyura</taxon>
        <taxon>Portunoidea</taxon>
        <taxon>Portunidae</taxon>
        <taxon>Portuninae</taxon>
        <taxon>Scylla</taxon>
    </lineage>
</organism>
<evidence type="ECO:0000313" key="1">
    <source>
        <dbReference type="EMBL" id="KAK8397422.1"/>
    </source>
</evidence>
<dbReference type="SUPFAM" id="SSF57850">
    <property type="entry name" value="RING/U-box"/>
    <property type="match status" value="1"/>
</dbReference>
<dbReference type="EMBL" id="JARAKH010000014">
    <property type="protein sequence ID" value="KAK8397422.1"/>
    <property type="molecule type" value="Genomic_DNA"/>
</dbReference>
<name>A0AAW0UBD7_SCYPA</name>
<evidence type="ECO:0000313" key="2">
    <source>
        <dbReference type="Proteomes" id="UP001487740"/>
    </source>
</evidence>
<comment type="caution">
    <text evidence="1">The sequence shown here is derived from an EMBL/GenBank/DDBJ whole genome shotgun (WGS) entry which is preliminary data.</text>
</comment>
<keyword evidence="2" id="KW-1185">Reference proteome</keyword>
<reference evidence="1 2" key="1">
    <citation type="submission" date="2023-03" db="EMBL/GenBank/DDBJ databases">
        <title>High-quality genome of Scylla paramamosain provides insights in environmental adaptation.</title>
        <authorList>
            <person name="Zhang L."/>
        </authorList>
    </citation>
    <scope>NUCLEOTIDE SEQUENCE [LARGE SCALE GENOMIC DNA]</scope>
    <source>
        <strain evidence="1">LZ_2023a</strain>
        <tissue evidence="1">Muscle</tissue>
    </source>
</reference>
<accession>A0AAW0UBD7</accession>
<sequence>MATDWQQLREELLTPNTLVLQRLSGVVDLMDSLSESLLQSQGGLTCPSCKVTVEASGGRLRQMCPYCGSFYNMASNTDVRLRRGREIRVELPHIVSS</sequence>
<protein>
    <submittedName>
        <fullName evidence="1">Uncharacterized protein</fullName>
    </submittedName>
</protein>
<proteinExistence type="predicted"/>
<dbReference type="AlphaFoldDB" id="A0AAW0UBD7"/>